<feature type="transmembrane region" description="Helical" evidence="1">
    <location>
        <begin position="5"/>
        <end position="24"/>
    </location>
</feature>
<reference evidence="3" key="1">
    <citation type="journal article" date="2019" name="Int. J. Syst. Evol. Microbiol.">
        <title>The Global Catalogue of Microorganisms (GCM) 10K type strain sequencing project: providing services to taxonomists for standard genome sequencing and annotation.</title>
        <authorList>
            <consortium name="The Broad Institute Genomics Platform"/>
            <consortium name="The Broad Institute Genome Sequencing Center for Infectious Disease"/>
            <person name="Wu L."/>
            <person name="Ma J."/>
        </authorList>
    </citation>
    <scope>NUCLEOTIDE SEQUENCE [LARGE SCALE GENOMIC DNA]</scope>
    <source>
        <strain evidence="3">CGMCC 4.1621</strain>
    </source>
</reference>
<dbReference type="Pfam" id="PF01663">
    <property type="entry name" value="Phosphodiest"/>
    <property type="match status" value="1"/>
</dbReference>
<dbReference type="SUPFAM" id="SSF53649">
    <property type="entry name" value="Alkaline phosphatase-like"/>
    <property type="match status" value="1"/>
</dbReference>
<comment type="caution">
    <text evidence="2">The sequence shown here is derived from an EMBL/GenBank/DDBJ whole genome shotgun (WGS) entry which is preliminary data.</text>
</comment>
<protein>
    <submittedName>
        <fullName evidence="2">Alkaline phosphatase family protein</fullName>
    </submittedName>
</protein>
<keyword evidence="3" id="KW-1185">Reference proteome</keyword>
<dbReference type="InterPro" id="IPR017850">
    <property type="entry name" value="Alkaline_phosphatase_core_sf"/>
</dbReference>
<evidence type="ECO:0000313" key="2">
    <source>
        <dbReference type="EMBL" id="MFC7061678.1"/>
    </source>
</evidence>
<organism evidence="2 3">
    <name type="scientific">Halobacillus seohaensis</name>
    <dbReference type="NCBI Taxonomy" id="447421"/>
    <lineage>
        <taxon>Bacteria</taxon>
        <taxon>Bacillati</taxon>
        <taxon>Bacillota</taxon>
        <taxon>Bacilli</taxon>
        <taxon>Bacillales</taxon>
        <taxon>Bacillaceae</taxon>
        <taxon>Halobacillus</taxon>
    </lineage>
</organism>
<evidence type="ECO:0000313" key="3">
    <source>
        <dbReference type="Proteomes" id="UP001596410"/>
    </source>
</evidence>
<proteinExistence type="predicted"/>
<keyword evidence="1" id="KW-0812">Transmembrane</keyword>
<dbReference type="EMBL" id="JBHSZV010000015">
    <property type="protein sequence ID" value="MFC7061678.1"/>
    <property type="molecule type" value="Genomic_DNA"/>
</dbReference>
<accession>A0ABW2EHP4</accession>
<keyword evidence="1" id="KW-0472">Membrane</keyword>
<dbReference type="Gene3D" id="3.40.720.10">
    <property type="entry name" value="Alkaline Phosphatase, subunit A"/>
    <property type="match status" value="1"/>
</dbReference>
<name>A0ABW2EHP4_9BACI</name>
<dbReference type="Proteomes" id="UP001596410">
    <property type="component" value="Unassembled WGS sequence"/>
</dbReference>
<sequence>MIKTLIIVSLIISISLLFIHWYGLSTPTQDQNNRTINPNSKPVILLVIDSLMDEPLQKTIHDGKAPGLEFLMKNGHYEPQIVSSYPTMSVTIDSTLLSGTYPDKHKVPGLVWFNEGEKRLINYGSGKGEVVKLGLKQVLQDGLFNLNENHLSKNVETIYEQLSELQEDSASINGLLYRGNNNHTLNIPKLASAINLLPENPEVNGPTLLSMGILSKLNQENQKHDNIWQGMGFNDSFSANELQYLVKNRKLPSFTLSYFPDLDHQVHKNGLMDLKGIEKMDQQIQTVLNSYDSWEKAAQQAIWIVYGDSAQSTIKANRNEAIIDLTSLNKNYRVPELGEPIKKGDEMILSVNERMAYINLLDENISYSEVASYLQKDSRIGFTAWKENGNNHVLAAESEEKLIFRPNGNFLDQYEQSWDISGNLNALDLSVNDQNEVKYGSYPDALARLYGALHSHQGRYIVVDAKPGFEFVGQRSPTHLGGAGHGSLHRKDSLSPLIIVGTDKRPKHNRVVDFKEWIFQLIK</sequence>
<dbReference type="RefSeq" id="WP_390217018.1">
    <property type="nucleotide sequence ID" value="NZ_JBHSZV010000015.1"/>
</dbReference>
<gene>
    <name evidence="2" type="ORF">ACFQIC_07370</name>
</gene>
<dbReference type="InterPro" id="IPR002591">
    <property type="entry name" value="Phosphodiest/P_Trfase"/>
</dbReference>
<evidence type="ECO:0000256" key="1">
    <source>
        <dbReference type="SAM" id="Phobius"/>
    </source>
</evidence>
<keyword evidence="1" id="KW-1133">Transmembrane helix</keyword>